<proteinExistence type="predicted"/>
<name>A0A1T5E7G0_9SPHI</name>
<dbReference type="EMBL" id="FUYR01000003">
    <property type="protein sequence ID" value="SKB79770.1"/>
    <property type="molecule type" value="Genomic_DNA"/>
</dbReference>
<dbReference type="OrthoDB" id="849114at2"/>
<dbReference type="STRING" id="572036.SAMN05661099_2764"/>
<sequence>MRRDMLNRGLAILLVLGLLASCKAKKAIITSDPRSDTAAVITSNQPADSNNAGIAQKIADIKSKQANFNTMSGKAKAALSIGNNSNDVTMNIRIKNNEAIWVSVTAIAGLEVARALITPDSVRVINRLENEYIKKPFSYLYEFTNNKINFATLQSVFVGNLIPEFVSDSTELKVTGAETELESIIGSMLYKLTLNDQSKVTHSDLRDTNAGQSLFVGYGDFQLVSQQTIPHSMVMKSQAKNKSISLDLKFSKIELDVPIDIPFRVPDRYTIKN</sequence>
<dbReference type="Pfam" id="PF14125">
    <property type="entry name" value="DUF4292"/>
    <property type="match status" value="1"/>
</dbReference>
<protein>
    <recommendedName>
        <fullName evidence="3">DUF4292 domain-containing protein</fullName>
    </recommendedName>
</protein>
<dbReference type="InterPro" id="IPR025634">
    <property type="entry name" value="DUF4292"/>
</dbReference>
<reference evidence="2" key="1">
    <citation type="submission" date="2017-02" db="EMBL/GenBank/DDBJ databases">
        <authorList>
            <person name="Varghese N."/>
            <person name="Submissions S."/>
        </authorList>
    </citation>
    <scope>NUCLEOTIDE SEQUENCE [LARGE SCALE GENOMIC DNA]</scope>
    <source>
        <strain evidence="2">DSM 22385</strain>
    </source>
</reference>
<accession>A0A1T5E7G0</accession>
<gene>
    <name evidence="1" type="ORF">SAMN05661099_2764</name>
</gene>
<keyword evidence="2" id="KW-1185">Reference proteome</keyword>
<evidence type="ECO:0000313" key="1">
    <source>
        <dbReference type="EMBL" id="SKB79770.1"/>
    </source>
</evidence>
<dbReference type="Gene3D" id="2.50.20.10">
    <property type="entry name" value="Lipoprotein localisation LolA/LolB/LppX"/>
    <property type="match status" value="1"/>
</dbReference>
<dbReference type="PROSITE" id="PS51257">
    <property type="entry name" value="PROKAR_LIPOPROTEIN"/>
    <property type="match status" value="1"/>
</dbReference>
<evidence type="ECO:0008006" key="3">
    <source>
        <dbReference type="Google" id="ProtNLM"/>
    </source>
</evidence>
<dbReference type="Proteomes" id="UP000189981">
    <property type="component" value="Unassembled WGS sequence"/>
</dbReference>
<dbReference type="AlphaFoldDB" id="A0A1T5E7G0"/>
<evidence type="ECO:0000313" key="2">
    <source>
        <dbReference type="Proteomes" id="UP000189981"/>
    </source>
</evidence>
<dbReference type="RefSeq" id="WP_079703293.1">
    <property type="nucleotide sequence ID" value="NZ_FUYR01000003.1"/>
</dbReference>
<organism evidence="1 2">
    <name type="scientific">Daejeonella lutea</name>
    <dbReference type="NCBI Taxonomy" id="572036"/>
    <lineage>
        <taxon>Bacteria</taxon>
        <taxon>Pseudomonadati</taxon>
        <taxon>Bacteroidota</taxon>
        <taxon>Sphingobacteriia</taxon>
        <taxon>Sphingobacteriales</taxon>
        <taxon>Sphingobacteriaceae</taxon>
        <taxon>Daejeonella</taxon>
    </lineage>
</organism>